<dbReference type="InterPro" id="IPR051043">
    <property type="entry name" value="Sulfatase_Mod_Factor_Kinase"/>
</dbReference>
<evidence type="ECO:0000256" key="3">
    <source>
        <dbReference type="ARBA" id="ARBA00037882"/>
    </source>
</evidence>
<dbReference type="KEGG" id="skr:BRX40_17290"/>
<comment type="pathway">
    <text evidence="3">Amino-acid biosynthesis; ergothioneine biosynthesis.</text>
</comment>
<reference evidence="6" key="1">
    <citation type="submission" date="2016-12" db="EMBL/GenBank/DDBJ databases">
        <title>Whole genome sequencing of Sphingomonas koreensis.</title>
        <authorList>
            <person name="Conlan S."/>
            <person name="Thomas P.J."/>
            <person name="Mullikin J."/>
            <person name="Palmore T.N."/>
            <person name="Frank K.M."/>
            <person name="Segre J.A."/>
        </authorList>
    </citation>
    <scope>NUCLEOTIDE SEQUENCE</scope>
    <source>
        <strain evidence="6">ABOJV</strain>
    </source>
</reference>
<dbReference type="PANTHER" id="PTHR23150">
    <property type="entry name" value="SULFATASE MODIFYING FACTOR 1, 2"/>
    <property type="match status" value="1"/>
</dbReference>
<organism evidence="6 8">
    <name type="scientific">Sphingomonas koreensis</name>
    <dbReference type="NCBI Taxonomy" id="93064"/>
    <lineage>
        <taxon>Bacteria</taxon>
        <taxon>Pseudomonadati</taxon>
        <taxon>Pseudomonadota</taxon>
        <taxon>Alphaproteobacteria</taxon>
        <taxon>Sphingomonadales</taxon>
        <taxon>Sphingomonadaceae</taxon>
        <taxon>Sphingomonas</taxon>
    </lineage>
</organism>
<dbReference type="EMBL" id="QQWO01000017">
    <property type="protein sequence ID" value="RSV00331.1"/>
    <property type="molecule type" value="Genomic_DNA"/>
</dbReference>
<dbReference type="SUPFAM" id="SSF56436">
    <property type="entry name" value="C-type lectin-like"/>
    <property type="match status" value="1"/>
</dbReference>
<dbReference type="Gene3D" id="3.90.1580.10">
    <property type="entry name" value="paralog of FGE (formylglycine-generating enzyme)"/>
    <property type="match status" value="2"/>
</dbReference>
<dbReference type="InterPro" id="IPR034660">
    <property type="entry name" value="DinB/YfiT-like"/>
</dbReference>
<evidence type="ECO:0000313" key="6">
    <source>
        <dbReference type="EMBL" id="APR53930.1"/>
    </source>
</evidence>
<dbReference type="OrthoDB" id="9768004at2"/>
<feature type="domain" description="DinB-like" evidence="5">
    <location>
        <begin position="19"/>
        <end position="150"/>
    </location>
</feature>
<dbReference type="Proteomes" id="UP000185161">
    <property type="component" value="Chromosome"/>
</dbReference>
<reference evidence="7 9" key="3">
    <citation type="submission" date="2018-07" db="EMBL/GenBank/DDBJ databases">
        <title>Genomic and Epidemiologic Investigation of an Indolent Hospital Outbreak.</title>
        <authorList>
            <person name="Johnson R.C."/>
            <person name="Deming C."/>
            <person name="Conlan S."/>
            <person name="Zellmer C.J."/>
            <person name="Michelin A.V."/>
            <person name="Lee-Lin S."/>
            <person name="Thomas P.J."/>
            <person name="Park M."/>
            <person name="Weingarten R.A."/>
            <person name="Less J."/>
            <person name="Dekker J.P."/>
            <person name="Frank K.M."/>
            <person name="Musser K.A."/>
            <person name="Mcquiston J.R."/>
            <person name="Henderson D.K."/>
            <person name="Lau A.F."/>
            <person name="Palmore T.N."/>
            <person name="Segre J.A."/>
        </authorList>
    </citation>
    <scope>NUCLEOTIDE SEQUENCE [LARGE SCALE GENOMIC DNA]</scope>
    <source>
        <strain evidence="7 9">SK-NIH.Env10_0317</strain>
    </source>
</reference>
<evidence type="ECO:0000313" key="7">
    <source>
        <dbReference type="EMBL" id="RSV00331.1"/>
    </source>
</evidence>
<proteinExistence type="predicted"/>
<dbReference type="STRING" id="93064.BRX40_17290"/>
<name>A0A1L6JEJ4_9SPHN</name>
<dbReference type="InterPro" id="IPR005532">
    <property type="entry name" value="SUMF_dom"/>
</dbReference>
<dbReference type="InterPro" id="IPR016187">
    <property type="entry name" value="CTDL_fold"/>
</dbReference>
<evidence type="ECO:0000259" key="4">
    <source>
        <dbReference type="Pfam" id="PF03781"/>
    </source>
</evidence>
<dbReference type="RefSeq" id="WP_075152446.1">
    <property type="nucleotide sequence ID" value="NZ_JAQQGM010000001.1"/>
</dbReference>
<evidence type="ECO:0000259" key="5">
    <source>
        <dbReference type="Pfam" id="PF12867"/>
    </source>
</evidence>
<dbReference type="PANTHER" id="PTHR23150:SF36">
    <property type="entry name" value="HERCYNINE OXYGENASE"/>
    <property type="match status" value="1"/>
</dbReference>
<reference evidence="8" key="2">
    <citation type="submission" date="2016-12" db="EMBL/GenBank/DDBJ databases">
        <title>Whole genome sequencing of Sphingomonas sp. ABOJV.</title>
        <authorList>
            <person name="Conlan S."/>
            <person name="Thomas P.J."/>
            <person name="Mullikin J."/>
            <person name="Palmore T.N."/>
            <person name="Frank K.M."/>
            <person name="Segre J.A."/>
        </authorList>
    </citation>
    <scope>NUCLEOTIDE SEQUENCE [LARGE SCALE GENOMIC DNA]</scope>
    <source>
        <strain evidence="8">ABOJV</strain>
    </source>
</reference>
<keyword evidence="2" id="KW-0408">Iron</keyword>
<dbReference type="InterPro" id="IPR017806">
    <property type="entry name" value="EgtB"/>
</dbReference>
<dbReference type="SUPFAM" id="SSF109854">
    <property type="entry name" value="DinB/YfiT-like putative metalloenzymes"/>
    <property type="match status" value="1"/>
</dbReference>
<dbReference type="Pfam" id="PF03781">
    <property type="entry name" value="FGE-sulfatase"/>
    <property type="match status" value="1"/>
</dbReference>
<dbReference type="AlphaFoldDB" id="A0A1L6JEJ4"/>
<evidence type="ECO:0000313" key="8">
    <source>
        <dbReference type="Proteomes" id="UP000185161"/>
    </source>
</evidence>
<dbReference type="Pfam" id="PF12867">
    <property type="entry name" value="DinB_2"/>
    <property type="match status" value="1"/>
</dbReference>
<dbReference type="NCBIfam" id="TIGR03440">
    <property type="entry name" value="egtB_TIGR03440"/>
    <property type="match status" value="1"/>
</dbReference>
<protein>
    <submittedName>
        <fullName evidence="7">Ergothioneine biosynthesis protein EgtB</fullName>
    </submittedName>
</protein>
<dbReference type="GO" id="GO:0052699">
    <property type="term" value="P:ergothioneine biosynthetic process"/>
    <property type="evidence" value="ECO:0007669"/>
    <property type="project" value="InterPro"/>
</dbReference>
<keyword evidence="1" id="KW-0560">Oxidoreductase</keyword>
<dbReference type="Proteomes" id="UP000286681">
    <property type="component" value="Unassembled WGS sequence"/>
</dbReference>
<gene>
    <name evidence="7" type="primary">egtB</name>
    <name evidence="6" type="ORF">BRX40_17290</name>
    <name evidence="7" type="ORF">CA257_17460</name>
</gene>
<dbReference type="InterPro" id="IPR042095">
    <property type="entry name" value="SUMF_sf"/>
</dbReference>
<accession>A0A1L6JEJ4</accession>
<dbReference type="EMBL" id="CP018820">
    <property type="protein sequence ID" value="APR53930.1"/>
    <property type="molecule type" value="Genomic_DNA"/>
</dbReference>
<sequence length="398" mass="44906">MTRIARPVRSGRPDPEQRFRLVRDATEVLTAPLSAEDCQVQSMPDASPAKWHLAHTSWFFETFLLLPLLPGYRAFDPAYATLFNSYYVGVGARHPRAERGLISRPSLEEIYAYRRHIDKAMLHLIASVAPAQWLGLLELGIHHEQQHQELILMDIQHALSCNPIAPAYREKSPGFAAPGELEWSEIPGGLYTIGDNGEGFAFDNEGPCHRVWLEPFRIANRLTTAGEYLRFIEDNGYRRPEFWLSDGWAAVEANGWGAPLYWHQSDSGWTRFALDGRQPLDLSEPVLHLSYYEADAYARWAGHRLPTEAEWETAATRSSLRQLFDQGWQWTASPYVAYPGFAPAAGAVGEYNGKFMVNQMVLRGGSLATPVGHSRPTYRNFFPPAARWMFSALRLASG</sequence>
<dbReference type="InterPro" id="IPR024775">
    <property type="entry name" value="DinB-like"/>
</dbReference>
<evidence type="ECO:0000256" key="2">
    <source>
        <dbReference type="ARBA" id="ARBA00023004"/>
    </source>
</evidence>
<feature type="domain" description="Sulfatase-modifying factor enzyme-like" evidence="4">
    <location>
        <begin position="183"/>
        <end position="322"/>
    </location>
</feature>
<keyword evidence="8" id="KW-1185">Reference proteome</keyword>
<evidence type="ECO:0000256" key="1">
    <source>
        <dbReference type="ARBA" id="ARBA00023002"/>
    </source>
</evidence>
<evidence type="ECO:0000313" key="9">
    <source>
        <dbReference type="Proteomes" id="UP000286681"/>
    </source>
</evidence>